<accession>A0A9E7DJK5</accession>
<dbReference type="GO" id="GO:0008652">
    <property type="term" value="P:amino acid biosynthetic process"/>
    <property type="evidence" value="ECO:0007669"/>
    <property type="project" value="UniProtKB-KW"/>
</dbReference>
<dbReference type="PRINTS" id="PR00149">
    <property type="entry name" value="FUMRATELYASE"/>
</dbReference>
<dbReference type="Pfam" id="PF00206">
    <property type="entry name" value="Lyase_1"/>
    <property type="match status" value="1"/>
</dbReference>
<dbReference type="FunFam" id="1.10.275.60:FF:000001">
    <property type="entry name" value="Adenylosuccinate lyase"/>
    <property type="match status" value="1"/>
</dbReference>
<dbReference type="PANTHER" id="PTHR43172:SF1">
    <property type="entry name" value="ADENYLOSUCCINATE LYASE"/>
    <property type="match status" value="1"/>
</dbReference>
<dbReference type="InterPro" id="IPR022761">
    <property type="entry name" value="Fumarate_lyase_N"/>
</dbReference>
<dbReference type="Gene3D" id="1.10.275.60">
    <property type="match status" value="1"/>
</dbReference>
<comment type="catalytic activity">
    <reaction evidence="5">
        <text>N(6)-(1,2-dicarboxyethyl)-AMP = fumarate + AMP</text>
        <dbReference type="Rhea" id="RHEA:16853"/>
        <dbReference type="ChEBI" id="CHEBI:29806"/>
        <dbReference type="ChEBI" id="CHEBI:57567"/>
        <dbReference type="ChEBI" id="CHEBI:456215"/>
        <dbReference type="EC" id="4.3.2.2"/>
    </reaction>
</comment>
<feature type="coiled-coil region" evidence="6">
    <location>
        <begin position="49"/>
        <end position="76"/>
    </location>
</feature>
<dbReference type="PANTHER" id="PTHR43172">
    <property type="entry name" value="ADENYLOSUCCINATE LYASE"/>
    <property type="match status" value="1"/>
</dbReference>
<evidence type="ECO:0000256" key="1">
    <source>
        <dbReference type="ARBA" id="ARBA00022605"/>
    </source>
</evidence>
<dbReference type="InterPro" id="IPR004769">
    <property type="entry name" value="Pur_lyase"/>
</dbReference>
<dbReference type="EC" id="4.3.2.2" evidence="4 5"/>
<comment type="pathway">
    <text evidence="5">Purine metabolism; IMP biosynthesis via de novo pathway; 5-amino-1-(5-phospho-D-ribosyl)imidazole-4-carboxamide from 5-amino-1-(5-phospho-D-ribosyl)imidazole-4-carboxylate: step 2/2.</text>
</comment>
<dbReference type="Gene3D" id="1.10.40.30">
    <property type="entry name" value="Fumarase/aspartase (C-terminal domain)"/>
    <property type="match status" value="1"/>
</dbReference>
<keyword evidence="2 5" id="KW-0658">Purine biosynthesis</keyword>
<dbReference type="InterPro" id="IPR008948">
    <property type="entry name" value="L-Aspartase-like"/>
</dbReference>
<organism evidence="8 9">
    <name type="scientific">Fenollaria massiliensis</name>
    <dbReference type="NCBI Taxonomy" id="938288"/>
    <lineage>
        <taxon>Bacteria</taxon>
        <taxon>Bacillati</taxon>
        <taxon>Bacillota</taxon>
        <taxon>Clostridia</taxon>
        <taxon>Eubacteriales</taxon>
        <taxon>Fenollaria</taxon>
    </lineage>
</organism>
<dbReference type="PROSITE" id="PS00163">
    <property type="entry name" value="FUMARATE_LYASES"/>
    <property type="match status" value="1"/>
</dbReference>
<dbReference type="GO" id="GO:0070626">
    <property type="term" value="F:(S)-2-(5-amino-1-(5-phospho-D-ribosyl)imidazole-4-carboxamido) succinate lyase (fumarate-forming) activity"/>
    <property type="evidence" value="ECO:0007669"/>
    <property type="project" value="TreeGrafter"/>
</dbReference>
<dbReference type="EMBL" id="CP096649">
    <property type="protein sequence ID" value="UQK59403.1"/>
    <property type="molecule type" value="Genomic_DNA"/>
</dbReference>
<keyword evidence="6" id="KW-0175">Coiled coil</keyword>
<dbReference type="GO" id="GO:0044208">
    <property type="term" value="P:'de novo' AMP biosynthetic process"/>
    <property type="evidence" value="ECO:0007669"/>
    <property type="project" value="TreeGrafter"/>
</dbReference>
<evidence type="ECO:0000259" key="7">
    <source>
        <dbReference type="SMART" id="SM00998"/>
    </source>
</evidence>
<protein>
    <recommendedName>
        <fullName evidence="4 5">Adenylosuccinate lyase</fullName>
        <shortName evidence="5">ASL</shortName>
        <ecNumber evidence="4 5">4.3.2.2</ecNumber>
    </recommendedName>
    <alternativeName>
        <fullName evidence="5">Adenylosuccinase</fullName>
    </alternativeName>
</protein>
<name>A0A9E7DJK5_9FIRM</name>
<dbReference type="InterPro" id="IPR020557">
    <property type="entry name" value="Fumarate_lyase_CS"/>
</dbReference>
<comment type="catalytic activity">
    <reaction evidence="5">
        <text>(2S)-2-[5-amino-1-(5-phospho-beta-D-ribosyl)imidazole-4-carboxamido]succinate = 5-amino-1-(5-phospho-beta-D-ribosyl)imidazole-4-carboxamide + fumarate</text>
        <dbReference type="Rhea" id="RHEA:23920"/>
        <dbReference type="ChEBI" id="CHEBI:29806"/>
        <dbReference type="ChEBI" id="CHEBI:58443"/>
        <dbReference type="ChEBI" id="CHEBI:58475"/>
        <dbReference type="EC" id="4.3.2.2"/>
    </reaction>
</comment>
<evidence type="ECO:0000313" key="8">
    <source>
        <dbReference type="EMBL" id="UQK59403.1"/>
    </source>
</evidence>
<dbReference type="AlphaFoldDB" id="A0A9E7DJK5"/>
<dbReference type="PRINTS" id="PR00145">
    <property type="entry name" value="ARGSUCLYASE"/>
</dbReference>
<dbReference type="Gene3D" id="1.20.200.10">
    <property type="entry name" value="Fumarase/aspartase (Central domain)"/>
    <property type="match status" value="1"/>
</dbReference>
<comment type="similarity">
    <text evidence="5">Belongs to the lyase 1 family. Adenylosuccinate lyase subfamily.</text>
</comment>
<gene>
    <name evidence="8" type="primary">purB</name>
    <name evidence="8" type="ORF">M1R53_01750</name>
</gene>
<evidence type="ECO:0000256" key="2">
    <source>
        <dbReference type="ARBA" id="ARBA00022755"/>
    </source>
</evidence>
<keyword evidence="9" id="KW-1185">Reference proteome</keyword>
<dbReference type="GO" id="GO:0004018">
    <property type="term" value="F:N6-(1,2-dicarboxyethyl)AMP AMP-lyase (fumarate-forming) activity"/>
    <property type="evidence" value="ECO:0007669"/>
    <property type="project" value="UniProtKB-UniRule"/>
</dbReference>
<dbReference type="Proteomes" id="UP000831151">
    <property type="component" value="Chromosome"/>
</dbReference>
<proteinExistence type="inferred from homology"/>
<dbReference type="RefSeq" id="WP_249242857.1">
    <property type="nucleotide sequence ID" value="NZ_CP096649.1"/>
</dbReference>
<evidence type="ECO:0000313" key="9">
    <source>
        <dbReference type="Proteomes" id="UP000831151"/>
    </source>
</evidence>
<dbReference type="CDD" id="cd03302">
    <property type="entry name" value="Adenylsuccinate_lyase_2"/>
    <property type="match status" value="1"/>
</dbReference>
<feature type="domain" description="Adenylosuccinate lyase C-terminal" evidence="7">
    <location>
        <begin position="371"/>
        <end position="455"/>
    </location>
</feature>
<dbReference type="SMART" id="SM00998">
    <property type="entry name" value="ADSL_C"/>
    <property type="match status" value="1"/>
</dbReference>
<sequence>MDKYNKYISPFSERYSSKEMQYIFSEEYKFKTWRKMWIALAEAEKEMGLDISDEAIEEMKANKDNLNIEVAKEREKLVRHDVMSHVYAYGLQAPKAKAIIHLGATSCYVGDNTDLITMHEALKLIRKKVLTVMKNLRDFAMKYKDLDTLGYTHYQAAQPTTVGKRACLWLQDIYMDLEELDKLLADYKLLGSKGTTGTQASFMELFDNDEEKVKKVDELIVKKLGFDKVLTISGQTYTRKIDAKILNVLSLIAQSAYKFSGDLRLLANLKEIEEPLEKNQIGSSAMPYKRNPMRAERIASISRYIIVNSLNPQITAATQWFERTLDDSANKRIAVSEAFLALDGVLDIYINVSDGLIVYENVIKKHLNEELPFMITENILMECVKRGGDRQALHDKIRVHSREAQKRIKEEGKDNNLLKLISEDKDFNLTMDDIEEIKSDSKISGRASSQVEEFVSETIDPILEKNKDSIGIKVELNV</sequence>
<dbReference type="KEGG" id="fms:M1R53_01750"/>
<dbReference type="GO" id="GO:0005829">
    <property type="term" value="C:cytosol"/>
    <property type="evidence" value="ECO:0007669"/>
    <property type="project" value="TreeGrafter"/>
</dbReference>
<keyword evidence="1" id="KW-0028">Amino-acid biosynthesis</keyword>
<evidence type="ECO:0000256" key="6">
    <source>
        <dbReference type="SAM" id="Coils"/>
    </source>
</evidence>
<evidence type="ECO:0000256" key="4">
    <source>
        <dbReference type="NCBIfam" id="TIGR00928"/>
    </source>
</evidence>
<dbReference type="NCBIfam" id="TIGR00928">
    <property type="entry name" value="purB"/>
    <property type="match status" value="1"/>
</dbReference>
<dbReference type="SUPFAM" id="SSF48557">
    <property type="entry name" value="L-aspartase-like"/>
    <property type="match status" value="1"/>
</dbReference>
<comment type="pathway">
    <text evidence="5">Purine metabolism; AMP biosynthesis via de novo pathway; AMP from IMP: step 2/2.</text>
</comment>
<dbReference type="InterPro" id="IPR019468">
    <property type="entry name" value="AdenyloSucc_lyase_C"/>
</dbReference>
<dbReference type="Pfam" id="PF10397">
    <property type="entry name" value="ADSL_C"/>
    <property type="match status" value="1"/>
</dbReference>
<evidence type="ECO:0000256" key="5">
    <source>
        <dbReference type="RuleBase" id="RU361172"/>
    </source>
</evidence>
<dbReference type="InterPro" id="IPR000362">
    <property type="entry name" value="Fumarate_lyase_fam"/>
</dbReference>
<keyword evidence="3 5" id="KW-0456">Lyase</keyword>
<evidence type="ECO:0000256" key="3">
    <source>
        <dbReference type="ARBA" id="ARBA00023239"/>
    </source>
</evidence>
<reference evidence="8" key="1">
    <citation type="submission" date="2022-04" db="EMBL/GenBank/DDBJ databases">
        <title>Complete genome sequences of Ezakiella coagulans and Fenollaria massiliensis.</title>
        <authorList>
            <person name="France M.T."/>
            <person name="Clifford J."/>
            <person name="Narina S."/>
            <person name="Rutt L."/>
            <person name="Ravel J."/>
        </authorList>
    </citation>
    <scope>NUCLEOTIDE SEQUENCE</scope>
    <source>
        <strain evidence="8">C0061C2</strain>
    </source>
</reference>